<evidence type="ECO:0000256" key="3">
    <source>
        <dbReference type="ARBA" id="ARBA00022552"/>
    </source>
</evidence>
<organism evidence="7">
    <name type="scientific">marine metagenome</name>
    <dbReference type="NCBI Taxonomy" id="408172"/>
    <lineage>
        <taxon>unclassified sequences</taxon>
        <taxon>metagenomes</taxon>
        <taxon>ecological metagenomes</taxon>
    </lineage>
</organism>
<dbReference type="Pfam" id="PF01782">
    <property type="entry name" value="RimM"/>
    <property type="match status" value="1"/>
</dbReference>
<evidence type="ECO:0000256" key="1">
    <source>
        <dbReference type="ARBA" id="ARBA00022490"/>
    </source>
</evidence>
<dbReference type="InterPro" id="IPR056792">
    <property type="entry name" value="PRC_RimM"/>
</dbReference>
<keyword evidence="2" id="KW-0690">Ribosome biogenesis</keyword>
<dbReference type="PANTHER" id="PTHR33692:SF1">
    <property type="entry name" value="RIBOSOME MATURATION FACTOR RIMM"/>
    <property type="match status" value="1"/>
</dbReference>
<keyword evidence="3" id="KW-0698">rRNA processing</keyword>
<dbReference type="SUPFAM" id="SSF50346">
    <property type="entry name" value="PRC-barrel domain"/>
    <property type="match status" value="1"/>
</dbReference>
<reference evidence="7" key="1">
    <citation type="submission" date="2018-05" db="EMBL/GenBank/DDBJ databases">
        <authorList>
            <person name="Lanie J.A."/>
            <person name="Ng W.-L."/>
            <person name="Kazmierczak K.M."/>
            <person name="Andrzejewski T.M."/>
            <person name="Davidsen T.M."/>
            <person name="Wayne K.J."/>
            <person name="Tettelin H."/>
            <person name="Glass J.I."/>
            <person name="Rusch D."/>
            <person name="Podicherti R."/>
            <person name="Tsui H.-C.T."/>
            <person name="Winkler M.E."/>
        </authorList>
    </citation>
    <scope>NUCLEOTIDE SEQUENCE</scope>
</reference>
<evidence type="ECO:0008006" key="8">
    <source>
        <dbReference type="Google" id="ProtNLM"/>
    </source>
</evidence>
<dbReference type="Gene3D" id="2.40.30.60">
    <property type="entry name" value="RimM"/>
    <property type="match status" value="1"/>
</dbReference>
<dbReference type="InterPro" id="IPR002676">
    <property type="entry name" value="RimM_N"/>
</dbReference>
<evidence type="ECO:0000259" key="6">
    <source>
        <dbReference type="Pfam" id="PF24986"/>
    </source>
</evidence>
<dbReference type="InterPro" id="IPR009000">
    <property type="entry name" value="Transl_B-barrel_sf"/>
</dbReference>
<dbReference type="GO" id="GO:0006364">
    <property type="term" value="P:rRNA processing"/>
    <property type="evidence" value="ECO:0007669"/>
    <property type="project" value="UniProtKB-KW"/>
</dbReference>
<evidence type="ECO:0000313" key="7">
    <source>
        <dbReference type="EMBL" id="SVA19371.1"/>
    </source>
</evidence>
<dbReference type="EMBL" id="UINC01005143">
    <property type="protein sequence ID" value="SVA19371.1"/>
    <property type="molecule type" value="Genomic_DNA"/>
</dbReference>
<dbReference type="GO" id="GO:0005840">
    <property type="term" value="C:ribosome"/>
    <property type="evidence" value="ECO:0007669"/>
    <property type="project" value="InterPro"/>
</dbReference>
<dbReference type="InterPro" id="IPR011961">
    <property type="entry name" value="RimM"/>
</dbReference>
<dbReference type="PANTHER" id="PTHR33692">
    <property type="entry name" value="RIBOSOME MATURATION FACTOR RIMM"/>
    <property type="match status" value="1"/>
</dbReference>
<keyword evidence="1" id="KW-0963">Cytoplasm</keyword>
<dbReference type="Gene3D" id="2.30.30.240">
    <property type="entry name" value="PRC-barrel domain"/>
    <property type="match status" value="1"/>
</dbReference>
<keyword evidence="4" id="KW-0143">Chaperone</keyword>
<dbReference type="InterPro" id="IPR036976">
    <property type="entry name" value="RimM_N_sf"/>
</dbReference>
<evidence type="ECO:0000256" key="2">
    <source>
        <dbReference type="ARBA" id="ARBA00022517"/>
    </source>
</evidence>
<feature type="domain" description="Ribosome maturation factor RimM PRC barrel" evidence="6">
    <location>
        <begin position="99"/>
        <end position="161"/>
    </location>
</feature>
<name>A0A381TVB5_9ZZZZ</name>
<protein>
    <recommendedName>
        <fullName evidence="8">Ribosome maturation factor RimM</fullName>
    </recommendedName>
</protein>
<feature type="domain" description="RimM N-terminal" evidence="5">
    <location>
        <begin position="8"/>
        <end position="89"/>
    </location>
</feature>
<gene>
    <name evidence="7" type="ORF">METZ01_LOCUS72225</name>
</gene>
<dbReference type="GO" id="GO:0043022">
    <property type="term" value="F:ribosome binding"/>
    <property type="evidence" value="ECO:0007669"/>
    <property type="project" value="InterPro"/>
</dbReference>
<dbReference type="SUPFAM" id="SSF50447">
    <property type="entry name" value="Translation proteins"/>
    <property type="match status" value="1"/>
</dbReference>
<accession>A0A381TVB5</accession>
<dbReference type="HAMAP" id="MF_00014">
    <property type="entry name" value="Ribosome_mat_RimM"/>
    <property type="match status" value="1"/>
</dbReference>
<proteinExistence type="inferred from homology"/>
<dbReference type="InterPro" id="IPR011033">
    <property type="entry name" value="PRC_barrel-like_sf"/>
</dbReference>
<dbReference type="NCBIfam" id="TIGR02273">
    <property type="entry name" value="16S_RimM"/>
    <property type="match status" value="1"/>
</dbReference>
<sequence>MPKQFHPVAEITTTSGFQGEVRLRPLSRFSIDYILQKTLQIGTSYDNLASLKLEKTIGDGKRMRFKFEGIDSHNKAKNMIGKTIYVSTSADDEINFIGSDLIGFKVVTDSGDSVGILKDVMWLPANDVYVVFNGKKELLIPIVPEIVLYLDYRKQEIVISSVDGLID</sequence>
<dbReference type="Pfam" id="PF24986">
    <property type="entry name" value="PRC_RimM"/>
    <property type="match status" value="1"/>
</dbReference>
<dbReference type="AlphaFoldDB" id="A0A381TVB5"/>
<evidence type="ECO:0000256" key="4">
    <source>
        <dbReference type="ARBA" id="ARBA00023186"/>
    </source>
</evidence>
<evidence type="ECO:0000259" key="5">
    <source>
        <dbReference type="Pfam" id="PF01782"/>
    </source>
</evidence>